<organism evidence="9 10">
    <name type="scientific">Brassica campestris</name>
    <name type="common">Field mustard</name>
    <dbReference type="NCBI Taxonomy" id="3711"/>
    <lineage>
        <taxon>Eukaryota</taxon>
        <taxon>Viridiplantae</taxon>
        <taxon>Streptophyta</taxon>
        <taxon>Embryophyta</taxon>
        <taxon>Tracheophyta</taxon>
        <taxon>Spermatophyta</taxon>
        <taxon>Magnoliopsida</taxon>
        <taxon>eudicotyledons</taxon>
        <taxon>Gunneridae</taxon>
        <taxon>Pentapetalae</taxon>
        <taxon>rosids</taxon>
        <taxon>malvids</taxon>
        <taxon>Brassicales</taxon>
        <taxon>Brassicaceae</taxon>
        <taxon>Brassiceae</taxon>
        <taxon>Brassica</taxon>
    </lineage>
</organism>
<evidence type="ECO:0000256" key="5">
    <source>
        <dbReference type="ARBA" id="ARBA00023239"/>
    </source>
</evidence>
<feature type="domain" description="NAD-dependent epimerase/dehydratase" evidence="8">
    <location>
        <begin position="545"/>
        <end position="756"/>
    </location>
</feature>
<keyword evidence="7" id="KW-0812">Transmembrane</keyword>
<dbReference type="FunFam" id="1.20.1340.10:FF:000001">
    <property type="entry name" value="Histidine decarboxylase"/>
    <property type="match status" value="1"/>
</dbReference>
<dbReference type="PANTHER" id="PTHR11999:SF158">
    <property type="entry name" value="TYROSINE DECARBOXYLASE"/>
    <property type="match status" value="1"/>
</dbReference>
<dbReference type="CDD" id="cd05271">
    <property type="entry name" value="NDUFA9_like_SDR_a"/>
    <property type="match status" value="1"/>
</dbReference>
<dbReference type="EMBL" id="LS974625">
    <property type="protein sequence ID" value="CAG7860900.1"/>
    <property type="molecule type" value="Genomic_DNA"/>
</dbReference>
<dbReference type="Gramene" id="A09p13670.2_BraZ1">
    <property type="protein sequence ID" value="A09p13670.2_BraZ1.CDS"/>
    <property type="gene ID" value="A09g13670.2_BraZ1"/>
</dbReference>
<protein>
    <recommendedName>
        <fullName evidence="8">NAD-dependent epimerase/dehydratase domain-containing protein</fullName>
    </recommendedName>
</protein>
<gene>
    <name evidence="9" type="ORF">BRAPAZ1V2_A09P13670.2</name>
</gene>
<dbReference type="SUPFAM" id="SSF53383">
    <property type="entry name" value="PLP-dependent transferases"/>
    <property type="match status" value="1"/>
</dbReference>
<dbReference type="FunFam" id="3.40.640.10:FF:000025">
    <property type="entry name" value="Histidine decarboxylase"/>
    <property type="match status" value="1"/>
</dbReference>
<dbReference type="InterPro" id="IPR021115">
    <property type="entry name" value="Pyridoxal-P_BS"/>
</dbReference>
<evidence type="ECO:0000256" key="3">
    <source>
        <dbReference type="ARBA" id="ARBA00022793"/>
    </source>
</evidence>
<dbReference type="Gene3D" id="1.20.1340.10">
    <property type="entry name" value="dopa decarboxylase, N-terminal domain"/>
    <property type="match status" value="1"/>
</dbReference>
<evidence type="ECO:0000313" key="10">
    <source>
        <dbReference type="Proteomes" id="UP000694005"/>
    </source>
</evidence>
<evidence type="ECO:0000256" key="7">
    <source>
        <dbReference type="SAM" id="Phobius"/>
    </source>
</evidence>
<dbReference type="InterPro" id="IPR015424">
    <property type="entry name" value="PyrdxlP-dep_Trfase"/>
</dbReference>
<dbReference type="CDD" id="cd06450">
    <property type="entry name" value="DOPA_deC_like"/>
    <property type="match status" value="1"/>
</dbReference>
<dbReference type="Pfam" id="PF00282">
    <property type="entry name" value="Pyridoxal_deC"/>
    <property type="match status" value="1"/>
</dbReference>
<evidence type="ECO:0000256" key="4">
    <source>
        <dbReference type="ARBA" id="ARBA00022898"/>
    </source>
</evidence>
<dbReference type="Gene3D" id="3.90.1150.10">
    <property type="entry name" value="Aspartate Aminotransferase, domain 1"/>
    <property type="match status" value="1"/>
</dbReference>
<evidence type="ECO:0000259" key="8">
    <source>
        <dbReference type="Pfam" id="PF01370"/>
    </source>
</evidence>
<name>A0A8D9CLS9_BRACM</name>
<evidence type="ECO:0000313" key="9">
    <source>
        <dbReference type="EMBL" id="CAG7860900.1"/>
    </source>
</evidence>
<dbReference type="InterPro" id="IPR002129">
    <property type="entry name" value="PyrdxlP-dep_de-COase"/>
</dbReference>
<dbReference type="InterPro" id="IPR010977">
    <property type="entry name" value="Aromatic_deC"/>
</dbReference>
<evidence type="ECO:0000256" key="1">
    <source>
        <dbReference type="ARBA" id="ARBA00001933"/>
    </source>
</evidence>
<dbReference type="InterPro" id="IPR015422">
    <property type="entry name" value="PyrdxlP-dep_Trfase_small"/>
</dbReference>
<dbReference type="PRINTS" id="PR00800">
    <property type="entry name" value="YHDCRBOXLASE"/>
</dbReference>
<accession>A0A8D9CLS9</accession>
<proteinExistence type="inferred from homology"/>
<keyword evidence="3" id="KW-0210">Decarboxylase</keyword>
<dbReference type="Pfam" id="PF01370">
    <property type="entry name" value="Epimerase"/>
    <property type="match status" value="1"/>
</dbReference>
<comment type="similarity">
    <text evidence="2">Belongs to the group II decarboxylase family.</text>
</comment>
<sequence>MDSEQLREYGHRMVDFIADYYKTIETFPVRSQVQPGYLHNLLPDSAPDHPETLEQVLDDVKVKILPGVTHWQSPSFFAYYPSNSSVAGFLGEMLSTGLNVIGFSWVASPAATELEIIVLDWLAKLLNLPEQFLSKGKGGGVIQGSASEAILVVMIAARDKVLRTAGKNALGKLVVYSSDQTHSALQKACQIAGIHPENCRVLKADTSTNFALRPELLQEAVSLDLEAGLIPFFLCGNVGTTSSTAVDPLADLGKIAKSNEMWFHVDAAYAGNACICPEYRQYIDGVETADSFNMNAYKGLLTNFDCSLLWVKDQYAVTEAFSANPEYLKNKASEANLVVDYKDWQIALSRRFRSLKLWMVLRLYGAETLKSYIRNHIKLAKVFEQLVSQDPNFDVITPRIFSLVCFRMVPIDDDEKKCNSRNLELLEAVNSSGKLFISHTALSGKMVLRFSIGAPLTEQKHVKEAWKVIREEASYLLGKRLVQRPLAGETSIYSSSSLRSLYGVSDYLNGSDNRRYSSSLATKGVGHLARKGTGGRSSVSGIVATVFGATGFLGRYLVQQLAKMGSQVLVPFRGSEDNPRHLKLMGDLGQVVPMKFDPRDEDSIKAVMAKANVVINLIGREYETRNFSFEEVNHHMAEKLALVAKEHGGIMRFIQVSCLGASVSSPSRMQRAKAAAEEAVFSALPEATVMRPATMIGTEDRILNPWAMFVKKYGFLPLIGGGTNKFQPVYVVDVAAAIVAALKDDGSSMGKTYELGGPDVFTPHDLAEIMFDMIREWPRYVKLPFPIAKAMAGPRDFMVNKVPFPLPSPQIFNLDQINALTTDTLVSDKALTFQDLDLVPHKLKGYPVEFLIQYRKGGPNFGSTHFASSCGKEVKNFREPQEPSNAFRAKYHVTKGIEQSSLALSKTKMEGEGDDYPGPESGIDGINLNGRNVGAVMVAPRDVDVASQSGCRVNIYVNSNVQATCGSALFGSKVKLRDPGVHLHIEDVKMPREDGSRQKEMRLIKVALCLVCLFNVSLGLFLLLCSLLRKETESI</sequence>
<comment type="cofactor">
    <cofactor evidence="1 6">
        <name>pyridoxal 5'-phosphate</name>
        <dbReference type="ChEBI" id="CHEBI:597326"/>
    </cofactor>
</comment>
<feature type="modified residue" description="N6-(pyridoxal phosphate)lysine" evidence="6">
    <location>
        <position position="298"/>
    </location>
</feature>
<dbReference type="PANTHER" id="PTHR11999">
    <property type="entry name" value="GROUP II PYRIDOXAL-5-PHOSPHATE DECARBOXYLASE"/>
    <property type="match status" value="1"/>
</dbReference>
<dbReference type="InterPro" id="IPR015421">
    <property type="entry name" value="PyrdxlP-dep_Trfase_major"/>
</dbReference>
<dbReference type="GO" id="GO:0019752">
    <property type="term" value="P:carboxylic acid metabolic process"/>
    <property type="evidence" value="ECO:0007669"/>
    <property type="project" value="InterPro"/>
</dbReference>
<keyword evidence="4 6" id="KW-0663">Pyridoxal phosphate</keyword>
<feature type="transmembrane region" description="Helical" evidence="7">
    <location>
        <begin position="1006"/>
        <end position="1029"/>
    </location>
</feature>
<dbReference type="SUPFAM" id="SSF51735">
    <property type="entry name" value="NAD(P)-binding Rossmann-fold domains"/>
    <property type="match status" value="1"/>
</dbReference>
<dbReference type="FunFam" id="3.40.50.720:FF:000326">
    <property type="entry name" value="NADH-ubiquinone oxidoreductase 39 kD subunit, putative"/>
    <property type="match status" value="1"/>
</dbReference>
<evidence type="ECO:0000256" key="6">
    <source>
        <dbReference type="PIRSR" id="PIRSR602129-50"/>
    </source>
</evidence>
<keyword evidence="7" id="KW-0472">Membrane</keyword>
<dbReference type="Gene3D" id="3.40.50.720">
    <property type="entry name" value="NAD(P)-binding Rossmann-like Domain"/>
    <property type="match status" value="1"/>
</dbReference>
<dbReference type="GO" id="GO:0006520">
    <property type="term" value="P:amino acid metabolic process"/>
    <property type="evidence" value="ECO:0007669"/>
    <property type="project" value="InterPro"/>
</dbReference>
<dbReference type="Proteomes" id="UP000694005">
    <property type="component" value="Chromosome A09"/>
</dbReference>
<dbReference type="AlphaFoldDB" id="A0A8D9CLS9"/>
<dbReference type="GO" id="GO:0016831">
    <property type="term" value="F:carboxy-lyase activity"/>
    <property type="evidence" value="ECO:0007669"/>
    <property type="project" value="UniProtKB-KW"/>
</dbReference>
<dbReference type="GO" id="GO:0030170">
    <property type="term" value="F:pyridoxal phosphate binding"/>
    <property type="evidence" value="ECO:0007669"/>
    <property type="project" value="InterPro"/>
</dbReference>
<keyword evidence="5" id="KW-0456">Lyase</keyword>
<reference evidence="9 10" key="1">
    <citation type="submission" date="2021-07" db="EMBL/GenBank/DDBJ databases">
        <authorList>
            <consortium name="Genoscope - CEA"/>
            <person name="William W."/>
        </authorList>
    </citation>
    <scope>NUCLEOTIDE SEQUENCE [LARGE SCALE GENOMIC DNA]</scope>
</reference>
<dbReference type="InterPro" id="IPR036291">
    <property type="entry name" value="NAD(P)-bd_dom_sf"/>
</dbReference>
<dbReference type="PROSITE" id="PS00392">
    <property type="entry name" value="DDC_GAD_HDC_YDC"/>
    <property type="match status" value="1"/>
</dbReference>
<dbReference type="InterPro" id="IPR001509">
    <property type="entry name" value="Epimerase_deHydtase"/>
</dbReference>
<evidence type="ECO:0000256" key="2">
    <source>
        <dbReference type="ARBA" id="ARBA00009533"/>
    </source>
</evidence>
<dbReference type="Gene3D" id="3.40.640.10">
    <property type="entry name" value="Type I PLP-dependent aspartate aminotransferase-like (Major domain)"/>
    <property type="match status" value="1"/>
</dbReference>
<keyword evidence="7" id="KW-1133">Transmembrane helix</keyword>